<proteinExistence type="predicted"/>
<evidence type="ECO:0000313" key="3">
    <source>
        <dbReference type="Proteomes" id="UP000467132"/>
    </source>
</evidence>
<feature type="transmembrane region" description="Helical" evidence="1">
    <location>
        <begin position="95"/>
        <end position="121"/>
    </location>
</feature>
<feature type="transmembrane region" description="Helical" evidence="1">
    <location>
        <begin position="137"/>
        <end position="160"/>
    </location>
</feature>
<dbReference type="RefSeq" id="WP_160198014.1">
    <property type="nucleotide sequence ID" value="NZ_QXXA01000013.1"/>
</dbReference>
<comment type="caution">
    <text evidence="2">The sequence shown here is derived from an EMBL/GenBank/DDBJ whole genome shotgun (WGS) entry which is preliminary data.</text>
</comment>
<protein>
    <submittedName>
        <fullName evidence="2">Uncharacterized protein</fullName>
    </submittedName>
</protein>
<dbReference type="EMBL" id="QXXA01000013">
    <property type="protein sequence ID" value="NBI07548.1"/>
    <property type="molecule type" value="Genomic_DNA"/>
</dbReference>
<reference evidence="2 3" key="1">
    <citation type="submission" date="2018-08" db="EMBL/GenBank/DDBJ databases">
        <title>Murine metabolic-syndrome-specific gut microbial biobank.</title>
        <authorList>
            <person name="Liu C."/>
        </authorList>
    </citation>
    <scope>NUCLEOTIDE SEQUENCE [LARGE SCALE GENOMIC DNA]</scope>
    <source>
        <strain evidence="2 3">583</strain>
    </source>
</reference>
<gene>
    <name evidence="2" type="ORF">D3Z33_11870</name>
</gene>
<keyword evidence="1" id="KW-1133">Transmembrane helix</keyword>
<accession>A0A845R1Y2</accession>
<sequence length="166" mass="19471">MEKSKVFNNYKNNQFEDLNAKDFPNYSYGYIFKDYGIELQNNNPILFTLYSRDYEEKKINLNKQLSKNKKDSRGGKVMKKIKSILNYTFYENEKIFPVTIGNILGLGIFYIIFAFFCAYILKTGEYLKVFSIENTKLVAFILIFLTLTILTILKTILVVIEDDPDK</sequence>
<keyword evidence="1" id="KW-0472">Membrane</keyword>
<dbReference type="Proteomes" id="UP000467132">
    <property type="component" value="Unassembled WGS sequence"/>
</dbReference>
<keyword evidence="3" id="KW-1185">Reference proteome</keyword>
<evidence type="ECO:0000256" key="1">
    <source>
        <dbReference type="SAM" id="Phobius"/>
    </source>
</evidence>
<organism evidence="2 3">
    <name type="scientific">Senegalia massiliensis</name>
    <dbReference type="NCBI Taxonomy" id="1720316"/>
    <lineage>
        <taxon>Bacteria</taxon>
        <taxon>Bacillati</taxon>
        <taxon>Bacillota</taxon>
        <taxon>Clostridia</taxon>
        <taxon>Eubacteriales</taxon>
        <taxon>Clostridiaceae</taxon>
        <taxon>Senegalia</taxon>
    </lineage>
</organism>
<evidence type="ECO:0000313" key="2">
    <source>
        <dbReference type="EMBL" id="NBI07548.1"/>
    </source>
</evidence>
<dbReference type="AlphaFoldDB" id="A0A845R1Y2"/>
<keyword evidence="1" id="KW-0812">Transmembrane</keyword>
<name>A0A845R1Y2_9CLOT</name>